<dbReference type="InterPro" id="IPR032466">
    <property type="entry name" value="Metal_Hydrolase"/>
</dbReference>
<dbReference type="GO" id="GO:0019748">
    <property type="term" value="P:secondary metabolic process"/>
    <property type="evidence" value="ECO:0007669"/>
    <property type="project" value="TreeGrafter"/>
</dbReference>
<evidence type="ECO:0000256" key="3">
    <source>
        <dbReference type="ARBA" id="ARBA00011245"/>
    </source>
</evidence>
<evidence type="ECO:0000259" key="11">
    <source>
        <dbReference type="Pfam" id="PF04909"/>
    </source>
</evidence>
<evidence type="ECO:0000256" key="1">
    <source>
        <dbReference type="ARBA" id="ARBA00005079"/>
    </source>
</evidence>
<dbReference type="EMBL" id="VIGC01000001">
    <property type="protein sequence ID" value="TQE97964.1"/>
    <property type="molecule type" value="Genomic_DNA"/>
</dbReference>
<keyword evidence="6" id="KW-0479">Metal-binding</keyword>
<dbReference type="AlphaFoldDB" id="A0A540VMH0"/>
<dbReference type="InterPro" id="IPR032465">
    <property type="entry name" value="ACMSD"/>
</dbReference>
<dbReference type="InterPro" id="IPR006680">
    <property type="entry name" value="Amidohydro-rel"/>
</dbReference>
<comment type="similarity">
    <text evidence="2">Belongs to the metallo-dependent hydrolases superfamily. ACMSD family.</text>
</comment>
<keyword evidence="12" id="KW-0378">Hydrolase</keyword>
<dbReference type="PANTHER" id="PTHR21240:SF27">
    <property type="entry name" value="2-AMINO-3-CARBOXYMUCONATE-6-SEMIALDEHYDE DECARBOXYLASE"/>
    <property type="match status" value="1"/>
</dbReference>
<keyword evidence="9" id="KW-0456">Lyase</keyword>
<dbReference type="GO" id="GO:0005829">
    <property type="term" value="C:cytosol"/>
    <property type="evidence" value="ECO:0007669"/>
    <property type="project" value="TreeGrafter"/>
</dbReference>
<proteinExistence type="inferred from homology"/>
<dbReference type="RefSeq" id="WP_141608177.1">
    <property type="nucleotide sequence ID" value="NZ_VIGC02000001.1"/>
</dbReference>
<comment type="pathway">
    <text evidence="1">Secondary metabolite metabolism; quinolate metabolism.</text>
</comment>
<dbReference type="Pfam" id="PF04909">
    <property type="entry name" value="Amidohydro_2"/>
    <property type="match status" value="1"/>
</dbReference>
<comment type="caution">
    <text evidence="12">The sequence shown here is derived from an EMBL/GenBank/DDBJ whole genome shotgun (WGS) entry which is preliminary data.</text>
</comment>
<gene>
    <name evidence="12" type="ORF">FKZ61_00880</name>
</gene>
<dbReference type="Proteomes" id="UP000317371">
    <property type="component" value="Unassembled WGS sequence"/>
</dbReference>
<evidence type="ECO:0000256" key="2">
    <source>
        <dbReference type="ARBA" id="ARBA00005871"/>
    </source>
</evidence>
<evidence type="ECO:0000313" key="13">
    <source>
        <dbReference type="Proteomes" id="UP000317371"/>
    </source>
</evidence>
<evidence type="ECO:0000256" key="6">
    <source>
        <dbReference type="ARBA" id="ARBA00022723"/>
    </source>
</evidence>
<dbReference type="OrthoDB" id="9777673at2"/>
<evidence type="ECO:0000256" key="8">
    <source>
        <dbReference type="ARBA" id="ARBA00022833"/>
    </source>
</evidence>
<dbReference type="Gene3D" id="3.20.20.140">
    <property type="entry name" value="Metal-dependent hydrolases"/>
    <property type="match status" value="1"/>
</dbReference>
<evidence type="ECO:0000256" key="5">
    <source>
        <dbReference type="ARBA" id="ARBA00021214"/>
    </source>
</evidence>
<sequence length="335" mass="36965">MLTFDIHCHFFPQAFLDIARQPGNSFQASIQRRADGQEHLVCAGNFDHPLTPDFYTAEQMLQDMDAVGMEMAAISAAPPTLSYWADPAAAVELAASMNESIAQRVRAHPDRFVGLATLPLQDVEASVREARRAIHQLGLAGFQIGSHVNGKHLDHPDFAPLFATLAELDVPIFVHPYIPAGEERMQDYYLHNLLGMVSETGLAIATLIYGGVLERWPNLKLIFAHAGGVFPYIHGRMDHGYRVRTRECTAAIPRPPSTYMRQLYFDCITFQPRTLRFLVDLVGADHVLIGSDYPFDMGPANPVAEVTDNPYLSDEEKAQICGGTAATLFGLGDRG</sequence>
<organism evidence="12 13">
    <name type="scientific">Litorilinea aerophila</name>
    <dbReference type="NCBI Taxonomy" id="1204385"/>
    <lineage>
        <taxon>Bacteria</taxon>
        <taxon>Bacillati</taxon>
        <taxon>Chloroflexota</taxon>
        <taxon>Caldilineae</taxon>
        <taxon>Caldilineales</taxon>
        <taxon>Caldilineaceae</taxon>
        <taxon>Litorilinea</taxon>
    </lineage>
</organism>
<dbReference type="EC" id="4.1.1.45" evidence="4"/>
<keyword evidence="13" id="KW-1185">Reference proteome</keyword>
<dbReference type="InParanoid" id="A0A540VMH0"/>
<dbReference type="PANTHER" id="PTHR21240">
    <property type="entry name" value="2-AMINO-3-CARBOXYLMUCONATE-6-SEMIALDEHYDE DECARBOXYLASE"/>
    <property type="match status" value="1"/>
</dbReference>
<evidence type="ECO:0000313" key="12">
    <source>
        <dbReference type="EMBL" id="TQE97964.1"/>
    </source>
</evidence>
<dbReference type="SUPFAM" id="SSF51556">
    <property type="entry name" value="Metallo-dependent hydrolases"/>
    <property type="match status" value="1"/>
</dbReference>
<feature type="domain" description="Amidohydrolase-related" evidence="11">
    <location>
        <begin position="5"/>
        <end position="331"/>
    </location>
</feature>
<comment type="subunit">
    <text evidence="3">Monomer.</text>
</comment>
<evidence type="ECO:0000256" key="10">
    <source>
        <dbReference type="ARBA" id="ARBA00031120"/>
    </source>
</evidence>
<reference evidence="12 13" key="1">
    <citation type="submission" date="2019-06" db="EMBL/GenBank/DDBJ databases">
        <title>Genome sequence of Litorilinea aerophila BAA-2444.</title>
        <authorList>
            <person name="Maclea K.S."/>
            <person name="Maurais E.G."/>
            <person name="Iannazzi L.C."/>
        </authorList>
    </citation>
    <scope>NUCLEOTIDE SEQUENCE [LARGE SCALE GENOMIC DNA]</scope>
    <source>
        <strain evidence="12 13">ATCC BAA-2444</strain>
    </source>
</reference>
<keyword evidence="8" id="KW-0862">Zinc</keyword>
<evidence type="ECO:0000256" key="4">
    <source>
        <dbReference type="ARBA" id="ARBA00012365"/>
    </source>
</evidence>
<dbReference type="GO" id="GO:0001760">
    <property type="term" value="F:aminocarboxymuconate-semialdehyde decarboxylase activity"/>
    <property type="evidence" value="ECO:0007669"/>
    <property type="project" value="UniProtKB-EC"/>
</dbReference>
<protein>
    <recommendedName>
        <fullName evidence="5">2-amino-3-carboxymuconate-6-semialdehyde decarboxylase</fullName>
        <ecNumber evidence="4">4.1.1.45</ecNumber>
    </recommendedName>
    <alternativeName>
        <fullName evidence="10">Picolinate carboxylase</fullName>
    </alternativeName>
</protein>
<evidence type="ECO:0000256" key="7">
    <source>
        <dbReference type="ARBA" id="ARBA00022793"/>
    </source>
</evidence>
<dbReference type="GO" id="GO:0046872">
    <property type="term" value="F:metal ion binding"/>
    <property type="evidence" value="ECO:0007669"/>
    <property type="project" value="UniProtKB-KW"/>
</dbReference>
<keyword evidence="7" id="KW-0210">Decarboxylase</keyword>
<evidence type="ECO:0000256" key="9">
    <source>
        <dbReference type="ARBA" id="ARBA00023239"/>
    </source>
</evidence>
<dbReference type="GO" id="GO:0016787">
    <property type="term" value="F:hydrolase activity"/>
    <property type="evidence" value="ECO:0007669"/>
    <property type="project" value="UniProtKB-KW"/>
</dbReference>
<accession>A0A540VMH0</accession>
<name>A0A540VMH0_9CHLR</name>